<dbReference type="InterPro" id="IPR050760">
    <property type="entry name" value="Period_circadian_regulator"/>
</dbReference>
<dbReference type="PROSITE" id="PS50112">
    <property type="entry name" value="PAS"/>
    <property type="match status" value="2"/>
</dbReference>
<proteinExistence type="predicted"/>
<dbReference type="EMBL" id="CAJPIN010008030">
    <property type="protein sequence ID" value="CAG2058810.1"/>
    <property type="molecule type" value="Genomic_DNA"/>
</dbReference>
<accession>A0ABN7NYS8</accession>
<gene>
    <name evidence="9" type="ORF">TPAB3V08_LOCUS5777</name>
</gene>
<reference evidence="9" key="1">
    <citation type="submission" date="2021-03" db="EMBL/GenBank/DDBJ databases">
        <authorList>
            <person name="Tran Van P."/>
        </authorList>
    </citation>
    <scope>NUCLEOTIDE SEQUENCE</scope>
</reference>
<dbReference type="InterPro" id="IPR000014">
    <property type="entry name" value="PAS"/>
</dbReference>
<name>A0ABN7NYS8_TIMPD</name>
<comment type="subcellular location">
    <subcellularLocation>
        <location evidence="1">Nucleus</location>
    </subcellularLocation>
</comment>
<feature type="region of interest" description="Disordered" evidence="7">
    <location>
        <begin position="18"/>
        <end position="72"/>
    </location>
</feature>
<comment type="caution">
    <text evidence="9">The sequence shown here is derived from an EMBL/GenBank/DDBJ whole genome shotgun (WGS) entry which is preliminary data.</text>
</comment>
<feature type="compositionally biased region" description="Polar residues" evidence="7">
    <location>
        <begin position="36"/>
        <end position="45"/>
    </location>
</feature>
<dbReference type="PANTHER" id="PTHR11269:SF16">
    <property type="entry name" value="PERIOD CIRCADIAN PROTEIN"/>
    <property type="match status" value="1"/>
</dbReference>
<feature type="domain" description="PAS" evidence="8">
    <location>
        <begin position="364"/>
        <end position="406"/>
    </location>
</feature>
<evidence type="ECO:0000256" key="4">
    <source>
        <dbReference type="ARBA" id="ARBA00023108"/>
    </source>
</evidence>
<evidence type="ECO:0000256" key="6">
    <source>
        <dbReference type="ARBA" id="ARBA00040849"/>
    </source>
</evidence>
<organism evidence="9 10">
    <name type="scientific">Timema podura</name>
    <name type="common">Walking stick</name>
    <dbReference type="NCBI Taxonomy" id="61482"/>
    <lineage>
        <taxon>Eukaryota</taxon>
        <taxon>Metazoa</taxon>
        <taxon>Ecdysozoa</taxon>
        <taxon>Arthropoda</taxon>
        <taxon>Hexapoda</taxon>
        <taxon>Insecta</taxon>
        <taxon>Pterygota</taxon>
        <taxon>Neoptera</taxon>
        <taxon>Polyneoptera</taxon>
        <taxon>Phasmatodea</taxon>
        <taxon>Timematodea</taxon>
        <taxon>Timematoidea</taxon>
        <taxon>Timematidae</taxon>
        <taxon>Timema</taxon>
    </lineage>
</organism>
<protein>
    <recommendedName>
        <fullName evidence="6">Period circadian protein</fullName>
    </recommendedName>
</protein>
<evidence type="ECO:0000256" key="3">
    <source>
        <dbReference type="ARBA" id="ARBA00022737"/>
    </source>
</evidence>
<keyword evidence="5" id="KW-0539">Nucleus</keyword>
<evidence type="ECO:0000256" key="7">
    <source>
        <dbReference type="SAM" id="MobiDB-lite"/>
    </source>
</evidence>
<dbReference type="PANTHER" id="PTHR11269">
    <property type="entry name" value="PERIOD CIRCADIAN PROTEIN"/>
    <property type="match status" value="1"/>
</dbReference>
<evidence type="ECO:0000313" key="9">
    <source>
        <dbReference type="EMBL" id="CAG2058810.1"/>
    </source>
</evidence>
<feature type="region of interest" description="Disordered" evidence="7">
    <location>
        <begin position="93"/>
        <end position="124"/>
    </location>
</feature>
<keyword evidence="2" id="KW-0597">Phosphoprotein</keyword>
<dbReference type="SUPFAM" id="SSF55785">
    <property type="entry name" value="PYP-like sensor domain (PAS domain)"/>
    <property type="match status" value="2"/>
</dbReference>
<evidence type="ECO:0000313" key="10">
    <source>
        <dbReference type="Proteomes" id="UP001153148"/>
    </source>
</evidence>
<keyword evidence="10" id="KW-1185">Reference proteome</keyword>
<feature type="domain" description="PAS" evidence="8">
    <location>
        <begin position="189"/>
        <end position="242"/>
    </location>
</feature>
<sequence>MIVKVDTLCCCVCSSESSESRLSNSSGSSGYGDHPSTLSSRNDVTPQDPEMKRIKKKEHKKKKHKGGGCNASEQETIISNEYSCSSHKVLGTSREGANCPDSDHHPGHLTGVAPSSDIHKTDQLPSVDPAASVEKTQNHVMGQAQEQLIPSQVMWNLLHYFSKSAPPPLPPAVWRLALTSSLQSVSMQQGTVIYTTGPLTDMLGFPEDMWLGRSFIDFVHPKDRTVLTAFITARVANIITNSFDSESAPNKDLIFCSLRRYRGLRSSGFGVTEKKVTYLPFQLTLNFKSPAPGKEDFILLVSATPITSIYKCMYCYILNLHCIVLTCFVSTGFVRCEPESWELGPDEIHASSKFVTHQLADTSLSHVDPEVVTHMGYFPQDMLNRCIFDFYHPEDLPFFKEVYQMS</sequence>
<evidence type="ECO:0000256" key="5">
    <source>
        <dbReference type="ARBA" id="ARBA00023242"/>
    </source>
</evidence>
<dbReference type="InterPro" id="IPR035965">
    <property type="entry name" value="PAS-like_dom_sf"/>
</dbReference>
<dbReference type="Gene3D" id="3.30.450.20">
    <property type="entry name" value="PAS domain"/>
    <property type="match status" value="2"/>
</dbReference>
<dbReference type="CDD" id="cd00130">
    <property type="entry name" value="PAS"/>
    <property type="match status" value="1"/>
</dbReference>
<keyword evidence="3" id="KW-0677">Repeat</keyword>
<feature type="compositionally biased region" description="Low complexity" evidence="7">
    <location>
        <begin position="18"/>
        <end position="28"/>
    </location>
</feature>
<dbReference type="Proteomes" id="UP001153148">
    <property type="component" value="Unassembled WGS sequence"/>
</dbReference>
<feature type="compositionally biased region" description="Basic residues" evidence="7">
    <location>
        <begin position="53"/>
        <end position="66"/>
    </location>
</feature>
<evidence type="ECO:0000259" key="8">
    <source>
        <dbReference type="PROSITE" id="PS50112"/>
    </source>
</evidence>
<evidence type="ECO:0000256" key="1">
    <source>
        <dbReference type="ARBA" id="ARBA00004123"/>
    </source>
</evidence>
<evidence type="ECO:0000256" key="2">
    <source>
        <dbReference type="ARBA" id="ARBA00022553"/>
    </source>
</evidence>
<keyword evidence="4" id="KW-0090">Biological rhythms</keyword>